<feature type="signal peptide" evidence="3">
    <location>
        <begin position="1"/>
        <end position="23"/>
    </location>
</feature>
<feature type="repeat" description="TNFR-Cys" evidence="1">
    <location>
        <begin position="64"/>
        <end position="106"/>
    </location>
</feature>
<dbReference type="PROSITE" id="PS50050">
    <property type="entry name" value="TNFR_NGFR_2"/>
    <property type="match status" value="1"/>
</dbReference>
<dbReference type="FunFam" id="2.10.50.10:FF:000009">
    <property type="entry name" value="Tumor necrosis factor receptor superfamily member 14"/>
    <property type="match status" value="1"/>
</dbReference>
<dbReference type="GO" id="GO:0050829">
    <property type="term" value="P:defense response to Gram-negative bacterium"/>
    <property type="evidence" value="ECO:0007669"/>
    <property type="project" value="TreeGrafter"/>
</dbReference>
<keyword evidence="2" id="KW-0472">Membrane</keyword>
<dbReference type="GO" id="GO:0046642">
    <property type="term" value="P:negative regulation of alpha-beta T cell proliferation"/>
    <property type="evidence" value="ECO:0007669"/>
    <property type="project" value="TreeGrafter"/>
</dbReference>
<feature type="disulfide bond" evidence="1">
    <location>
        <begin position="65"/>
        <end position="80"/>
    </location>
</feature>
<dbReference type="SUPFAM" id="SSF57586">
    <property type="entry name" value="TNF receptor-like"/>
    <property type="match status" value="3"/>
</dbReference>
<evidence type="ECO:0000313" key="6">
    <source>
        <dbReference type="Proteomes" id="UP000264820"/>
    </source>
</evidence>
<dbReference type="STRING" id="109280.ENSHCOP00000024789"/>
<sequence length="283" mass="31261">MVLGNKHLARHHVLLILTYVVRGHTLQCHQTEYQLNENLCCPKCPIGSQVRSDCTKRGSTSCQLCLNGTYMNIPTGLKNCLPCTNCNAGSGLAIKKACTRESDAVCKPLDGFFCVDQVGDGCLEARNHTDCRPGQYISQQGTPFTDTICKDCIGGTFSNGTFCQPHTKCESEHLLIKRGTASTDAECGQKKFPVWIIVIAIWSFCVFVAVLICFIRNWKVKYEIGRDHTLDAFDESAEVGFLPPGMRVARDEKSRKGRGRDGGVATYKSGTKHAEDEVYSIYT</sequence>
<dbReference type="GO" id="GO:0009897">
    <property type="term" value="C:external side of plasma membrane"/>
    <property type="evidence" value="ECO:0007669"/>
    <property type="project" value="TreeGrafter"/>
</dbReference>
<evidence type="ECO:0000313" key="5">
    <source>
        <dbReference type="Ensembl" id="ENSHCOP00000024789.1"/>
    </source>
</evidence>
<reference evidence="5" key="1">
    <citation type="submission" date="2025-08" db="UniProtKB">
        <authorList>
            <consortium name="Ensembl"/>
        </authorList>
    </citation>
    <scope>IDENTIFICATION</scope>
</reference>
<feature type="domain" description="TNFR-Cys" evidence="4">
    <location>
        <begin position="64"/>
        <end position="106"/>
    </location>
</feature>
<protein>
    <submittedName>
        <fullName evidence="5">Tumor necrosis factor receptor superfamily member 14-like</fullName>
    </submittedName>
</protein>
<dbReference type="GO" id="GO:0050830">
    <property type="term" value="P:defense response to Gram-positive bacterium"/>
    <property type="evidence" value="ECO:0007669"/>
    <property type="project" value="TreeGrafter"/>
</dbReference>
<dbReference type="PANTHER" id="PTHR46838:SF1">
    <property type="entry name" value="TUMOR NECROSIS FACTOR RECEPTOR SUPERFAMILY MEMBER 14"/>
    <property type="match status" value="1"/>
</dbReference>
<feature type="transmembrane region" description="Helical" evidence="2">
    <location>
        <begin position="192"/>
        <end position="215"/>
    </location>
</feature>
<keyword evidence="6" id="KW-1185">Reference proteome</keyword>
<keyword evidence="1" id="KW-1015">Disulfide bond</keyword>
<dbReference type="Pfam" id="PF00020">
    <property type="entry name" value="TNFR_c6"/>
    <property type="match status" value="1"/>
</dbReference>
<dbReference type="CDD" id="cd13405">
    <property type="entry name" value="TNFRSF14_teleost"/>
    <property type="match status" value="1"/>
</dbReference>
<dbReference type="PANTHER" id="PTHR46838">
    <property type="entry name" value="TUMOR NECROSIS FACTOR RECEPTOR SUPERFAMILY MEMBER 14"/>
    <property type="match status" value="1"/>
</dbReference>
<name>A0A3Q2Z2A5_HIPCM</name>
<dbReference type="Proteomes" id="UP000264820">
    <property type="component" value="Unplaced"/>
</dbReference>
<evidence type="ECO:0000256" key="2">
    <source>
        <dbReference type="SAM" id="Phobius"/>
    </source>
</evidence>
<keyword evidence="2" id="KW-1133">Transmembrane helix</keyword>
<keyword evidence="3" id="KW-0732">Signal</keyword>
<proteinExistence type="predicted"/>
<dbReference type="GeneTree" id="ENSGT00950000183126"/>
<dbReference type="GO" id="GO:0002720">
    <property type="term" value="P:positive regulation of cytokine production involved in immune response"/>
    <property type="evidence" value="ECO:0007669"/>
    <property type="project" value="TreeGrafter"/>
</dbReference>
<keyword evidence="2" id="KW-0812">Transmembrane</keyword>
<dbReference type="GO" id="GO:2000406">
    <property type="term" value="P:positive regulation of T cell migration"/>
    <property type="evidence" value="ECO:0007669"/>
    <property type="project" value="TreeGrafter"/>
</dbReference>
<accession>A0A3Q2Z2A5</accession>
<dbReference type="AlphaFoldDB" id="A0A3Q2Z2A5"/>
<evidence type="ECO:0000259" key="4">
    <source>
        <dbReference type="PROSITE" id="PS50050"/>
    </source>
</evidence>
<dbReference type="Gene3D" id="2.10.50.10">
    <property type="entry name" value="Tumor Necrosis Factor Receptor, subunit A, domain 2"/>
    <property type="match status" value="3"/>
</dbReference>
<dbReference type="OMA" id="YQTHRIC"/>
<dbReference type="Ensembl" id="ENSHCOT00000026615.1">
    <property type="protein sequence ID" value="ENSHCOP00000024789.1"/>
    <property type="gene ID" value="ENSHCOG00000014403.1"/>
</dbReference>
<dbReference type="CDD" id="cd00185">
    <property type="entry name" value="TNFRSF"/>
    <property type="match status" value="1"/>
</dbReference>
<feature type="chain" id="PRO_5018601747" evidence="3">
    <location>
        <begin position="24"/>
        <end position="283"/>
    </location>
</feature>
<evidence type="ECO:0000256" key="3">
    <source>
        <dbReference type="SAM" id="SignalP"/>
    </source>
</evidence>
<reference evidence="5" key="2">
    <citation type="submission" date="2025-09" db="UniProtKB">
        <authorList>
            <consortium name="Ensembl"/>
        </authorList>
    </citation>
    <scope>IDENTIFICATION</scope>
</reference>
<comment type="caution">
    <text evidence="1">Lacks conserved residue(s) required for the propagation of feature annotation.</text>
</comment>
<organism evidence="5 6">
    <name type="scientific">Hippocampus comes</name>
    <name type="common">Tiger tail seahorse</name>
    <dbReference type="NCBI Taxonomy" id="109280"/>
    <lineage>
        <taxon>Eukaryota</taxon>
        <taxon>Metazoa</taxon>
        <taxon>Chordata</taxon>
        <taxon>Craniata</taxon>
        <taxon>Vertebrata</taxon>
        <taxon>Euteleostomi</taxon>
        <taxon>Actinopterygii</taxon>
        <taxon>Neopterygii</taxon>
        <taxon>Teleostei</taxon>
        <taxon>Neoteleostei</taxon>
        <taxon>Acanthomorphata</taxon>
        <taxon>Syngnathiaria</taxon>
        <taxon>Syngnathiformes</taxon>
        <taxon>Syngnathoidei</taxon>
        <taxon>Syngnathidae</taxon>
        <taxon>Hippocampus</taxon>
    </lineage>
</organism>
<dbReference type="PROSITE" id="PS00652">
    <property type="entry name" value="TNFR_NGFR_1"/>
    <property type="match status" value="2"/>
</dbReference>
<dbReference type="SMART" id="SM00208">
    <property type="entry name" value="TNFR"/>
    <property type="match status" value="4"/>
</dbReference>
<dbReference type="InterPro" id="IPR001368">
    <property type="entry name" value="TNFR/NGFR_Cys_rich_reg"/>
</dbReference>
<dbReference type="FunFam" id="2.10.50.10:FF:000065">
    <property type="entry name" value="TNF receptor superfamily member 14"/>
    <property type="match status" value="1"/>
</dbReference>
<evidence type="ECO:0000256" key="1">
    <source>
        <dbReference type="PROSITE-ProRule" id="PRU00206"/>
    </source>
</evidence>